<evidence type="ECO:0000313" key="5">
    <source>
        <dbReference type="Proteomes" id="UP000515909"/>
    </source>
</evidence>
<keyword evidence="1" id="KW-0547">Nucleotide-binding</keyword>
<dbReference type="InterPro" id="IPR050107">
    <property type="entry name" value="ABC_carbohydrate_import_ATPase"/>
</dbReference>
<dbReference type="PANTHER" id="PTHR43790">
    <property type="entry name" value="CARBOHYDRATE TRANSPORT ATP-BINDING PROTEIN MG119-RELATED"/>
    <property type="match status" value="1"/>
</dbReference>
<dbReference type="SUPFAM" id="SSF52540">
    <property type="entry name" value="P-loop containing nucleoside triphosphate hydrolases"/>
    <property type="match status" value="2"/>
</dbReference>
<organism evidence="4 5">
    <name type="scientific">Caproicibacter fermentans</name>
    <dbReference type="NCBI Taxonomy" id="2576756"/>
    <lineage>
        <taxon>Bacteria</taxon>
        <taxon>Bacillati</taxon>
        <taxon>Bacillota</taxon>
        <taxon>Clostridia</taxon>
        <taxon>Eubacteriales</taxon>
        <taxon>Acutalibacteraceae</taxon>
        <taxon>Caproicibacter</taxon>
    </lineage>
</organism>
<dbReference type="InterPro" id="IPR027417">
    <property type="entry name" value="P-loop_NTPase"/>
</dbReference>
<evidence type="ECO:0000256" key="1">
    <source>
        <dbReference type="ARBA" id="ARBA00022741"/>
    </source>
</evidence>
<name>A0A7G8T8V7_9FIRM</name>
<gene>
    <name evidence="4" type="ORF">HCR03_15275</name>
</gene>
<dbReference type="PANTHER" id="PTHR43790:SF8">
    <property type="entry name" value="SUGAR ABC TRANSPORTER ATP-BINDING PROTEIN"/>
    <property type="match status" value="1"/>
</dbReference>
<dbReference type="PROSITE" id="PS50893">
    <property type="entry name" value="ABC_TRANSPORTER_2"/>
    <property type="match status" value="2"/>
</dbReference>
<dbReference type="RefSeq" id="WP_187035216.1">
    <property type="nucleotide sequence ID" value="NZ_CP060286.1"/>
</dbReference>
<evidence type="ECO:0000259" key="3">
    <source>
        <dbReference type="PROSITE" id="PS50893"/>
    </source>
</evidence>
<feature type="domain" description="ABC transporter" evidence="3">
    <location>
        <begin position="245"/>
        <end position="487"/>
    </location>
</feature>
<dbReference type="Pfam" id="PF00005">
    <property type="entry name" value="ABC_tran"/>
    <property type="match status" value="1"/>
</dbReference>
<proteinExistence type="predicted"/>
<dbReference type="EMBL" id="CP060286">
    <property type="protein sequence ID" value="QNK40048.1"/>
    <property type="molecule type" value="Genomic_DNA"/>
</dbReference>
<dbReference type="InterPro" id="IPR003439">
    <property type="entry name" value="ABC_transporter-like_ATP-bd"/>
</dbReference>
<keyword evidence="2 4" id="KW-0067">ATP-binding</keyword>
<reference evidence="4 5" key="1">
    <citation type="submission" date="2020-08" db="EMBL/GenBank/DDBJ databases">
        <title>The isolate Caproiciproducens sp. 7D4C2 produces n-caproate at mildly acidic conditions from hexoses: genome and rBOX comparison with related strains and chain-elongating bacteria.</title>
        <authorList>
            <person name="Esquivel-Elizondo S."/>
            <person name="Bagci C."/>
            <person name="Temovska M."/>
            <person name="Jeon B.S."/>
            <person name="Bessarab I."/>
            <person name="Williams R.B.H."/>
            <person name="Huson D.H."/>
            <person name="Angenent L.T."/>
        </authorList>
    </citation>
    <scope>NUCLEOTIDE SEQUENCE [LARGE SCALE GENOMIC DNA]</scope>
    <source>
        <strain evidence="4 5">7D4C2</strain>
    </source>
</reference>
<dbReference type="GO" id="GO:0016887">
    <property type="term" value="F:ATP hydrolysis activity"/>
    <property type="evidence" value="ECO:0007669"/>
    <property type="project" value="InterPro"/>
</dbReference>
<accession>A0A7G8T8V7</accession>
<dbReference type="GO" id="GO:0005524">
    <property type="term" value="F:ATP binding"/>
    <property type="evidence" value="ECO:0007669"/>
    <property type="project" value="UniProtKB-KW"/>
</dbReference>
<evidence type="ECO:0000313" key="4">
    <source>
        <dbReference type="EMBL" id="QNK40048.1"/>
    </source>
</evidence>
<dbReference type="Gene3D" id="3.40.50.300">
    <property type="entry name" value="P-loop containing nucleotide triphosphate hydrolases"/>
    <property type="match status" value="2"/>
</dbReference>
<dbReference type="AlphaFoldDB" id="A0A7G8T8V7"/>
<protein>
    <submittedName>
        <fullName evidence="4">Sugar ABC transporter ATP-binding protein</fullName>
    </submittedName>
</protein>
<dbReference type="KEGG" id="cfem:HCR03_15275"/>
<sequence length="488" mass="55726">MKNEILRMDQVTTFEDGLTLLDHFNLHIFKGEIMGLVYLNENGKESLIRLICQNAPIHYGRVYFDETLVNNYQHSPMTPNRVAVIEQKSRLVEDLTVSDNIFVLRRGVKKFVISRRVLNEQLRLFTSRLGIAVNGGDLVANLSRYEKCTVELLRALMMGEKLVVVRDISNSVSAADLINLHCLLRLFCLNGLSVLYICSHHEEAFKICDRISLMRDGKILKVLDRGEFLPENMLPFYSKSFDNLPKKEPVSRTGEEFLSFRDVRTETMDGMSFSVAKGECTVLLDIDNTVLRDIMALMNGSLKPESGEIIFCGASYTQRMARRAAANGVAFIDENPAKSMIFKDMSYLENLCFLIGEKQNRLPVGKRMKRHIEKEYAALVGDDIYEPNVKGLSLPSLYDLVYYRTVLGNPKIVFCMQPFAGADMYLRRHLIDLIGLMKRKGITVVMPSVNLADSLVIADRLVLLKKGRFSQEYYRDEFYLFRSEGIIL</sequence>
<feature type="domain" description="ABC transporter" evidence="3">
    <location>
        <begin position="6"/>
        <end position="241"/>
    </location>
</feature>
<dbReference type="Proteomes" id="UP000515909">
    <property type="component" value="Chromosome"/>
</dbReference>
<evidence type="ECO:0000256" key="2">
    <source>
        <dbReference type="ARBA" id="ARBA00022840"/>
    </source>
</evidence>